<dbReference type="AlphaFoldDB" id="A0A975BS81"/>
<dbReference type="PANTHER" id="PTHR22617:SF41">
    <property type="entry name" value="CHEMOTAXIS SIGNAL TRANSDUCTION SYSTEM ADAPTOR PROTEIN CHEW"/>
    <property type="match status" value="1"/>
</dbReference>
<dbReference type="Proteomes" id="UP000663722">
    <property type="component" value="Chromosome"/>
</dbReference>
<dbReference type="Pfam" id="PF01584">
    <property type="entry name" value="CheW"/>
    <property type="match status" value="1"/>
</dbReference>
<dbReference type="InterPro" id="IPR002545">
    <property type="entry name" value="CheW-lke_dom"/>
</dbReference>
<sequence>MNENHITELSQYLTFTLGREEFALEIARVREVVDYTNITKVPRMPEHLCGVINLRGNVVSVIDLRLKLGMAAIEKTMDTCIVIAEVNMDGEFLSIGILADSVQEVVDLDPSQIEQAPKIGTKLNTECIQGIGRYGDNFMIILDIDRVLAHNELAKVHHTPDEILPDTSEIA</sequence>
<dbReference type="InterPro" id="IPR036061">
    <property type="entry name" value="CheW-like_dom_sf"/>
</dbReference>
<feature type="domain" description="CheW-like" evidence="1">
    <location>
        <begin position="9"/>
        <end position="153"/>
    </location>
</feature>
<reference evidence="2" key="1">
    <citation type="journal article" date="2021" name="Microb. Physiol.">
        <title>Proteogenomic Insights into the Physiology of Marine, Sulfate-Reducing, Filamentous Desulfonema limicola and Desulfonema magnum.</title>
        <authorList>
            <person name="Schnaars V."/>
            <person name="Wohlbrand L."/>
            <person name="Scheve S."/>
            <person name="Hinrichs C."/>
            <person name="Reinhardt R."/>
            <person name="Rabus R."/>
        </authorList>
    </citation>
    <scope>NUCLEOTIDE SEQUENCE</scope>
    <source>
        <strain evidence="2">4be13</strain>
    </source>
</reference>
<dbReference type="CDD" id="cd00732">
    <property type="entry name" value="CheW"/>
    <property type="match status" value="1"/>
</dbReference>
<accession>A0A975BS81</accession>
<dbReference type="Gene3D" id="2.40.50.180">
    <property type="entry name" value="CheA-289, Domain 4"/>
    <property type="match status" value="1"/>
</dbReference>
<dbReference type="PANTHER" id="PTHR22617">
    <property type="entry name" value="CHEMOTAXIS SENSOR HISTIDINE KINASE-RELATED"/>
    <property type="match status" value="1"/>
</dbReference>
<keyword evidence="3" id="KW-1185">Reference proteome</keyword>
<evidence type="ECO:0000313" key="3">
    <source>
        <dbReference type="Proteomes" id="UP000663722"/>
    </source>
</evidence>
<dbReference type="SUPFAM" id="SSF50341">
    <property type="entry name" value="CheW-like"/>
    <property type="match status" value="1"/>
</dbReference>
<protein>
    <submittedName>
        <fullName evidence="2">Chemotaxis protein CheW</fullName>
    </submittedName>
</protein>
<dbReference type="InterPro" id="IPR039315">
    <property type="entry name" value="CheW"/>
</dbReference>
<dbReference type="Gene3D" id="2.30.30.40">
    <property type="entry name" value="SH3 Domains"/>
    <property type="match status" value="1"/>
</dbReference>
<evidence type="ECO:0000259" key="1">
    <source>
        <dbReference type="PROSITE" id="PS50851"/>
    </source>
</evidence>
<dbReference type="EMBL" id="CP061800">
    <property type="protein sequence ID" value="QTA90653.1"/>
    <property type="molecule type" value="Genomic_DNA"/>
</dbReference>
<dbReference type="GO" id="GO:0006935">
    <property type="term" value="P:chemotaxis"/>
    <property type="evidence" value="ECO:0007669"/>
    <property type="project" value="InterPro"/>
</dbReference>
<evidence type="ECO:0000313" key="2">
    <source>
        <dbReference type="EMBL" id="QTA90653.1"/>
    </source>
</evidence>
<proteinExistence type="predicted"/>
<dbReference type="GO" id="GO:0007165">
    <property type="term" value="P:signal transduction"/>
    <property type="evidence" value="ECO:0007669"/>
    <property type="project" value="InterPro"/>
</dbReference>
<dbReference type="SMART" id="SM00260">
    <property type="entry name" value="CheW"/>
    <property type="match status" value="1"/>
</dbReference>
<dbReference type="KEGG" id="dmm:dnm_067140"/>
<gene>
    <name evidence="2" type="primary">cheW8</name>
    <name evidence="2" type="ORF">dnm_067140</name>
</gene>
<dbReference type="GO" id="GO:0005829">
    <property type="term" value="C:cytosol"/>
    <property type="evidence" value="ECO:0007669"/>
    <property type="project" value="TreeGrafter"/>
</dbReference>
<organism evidence="2 3">
    <name type="scientific">Desulfonema magnum</name>
    <dbReference type="NCBI Taxonomy" id="45655"/>
    <lineage>
        <taxon>Bacteria</taxon>
        <taxon>Pseudomonadati</taxon>
        <taxon>Thermodesulfobacteriota</taxon>
        <taxon>Desulfobacteria</taxon>
        <taxon>Desulfobacterales</taxon>
        <taxon>Desulfococcaceae</taxon>
        <taxon>Desulfonema</taxon>
    </lineage>
</organism>
<dbReference type="PROSITE" id="PS50851">
    <property type="entry name" value="CHEW"/>
    <property type="match status" value="1"/>
</dbReference>
<name>A0A975BS81_9BACT</name>